<sequence>MPVYLVFSYLQHFLYSKMLIDAIYAFFNNLYICIIILLAIFTIFGFRHLAILMDSLDIPKNEKKQTSRGRQSKTCKFRMKRISDSKHKQQVDQLELYGTVKDWRELHFFPAEDSFFKVIKRQLYSGIDMAYEQELTMIFGSINLRINVNEFSQNLPCTFRKEELWSRIIQEAFGQNSAQILQHCLPFLMANRFNSHALEIADIASSGEKIEFLPLSREMPIRSVSSGPLEEISSKAKQKKHFRSSYLRFKNTLSSKNQFKTNFTPSCIKKDIFYNAFLYAEIRSAQKQENRITQVTADGTNPPFLPFNGELPIRPVSRGLLEKILDKEMQKKKCTSYLRFHNKPYFKYGLNRNEHNISCYAFLYANIKRAQKEDETWLDRTDDFKRKRSLCVKMIKDSYPKDKNAAAVKDMKNVPTENSTNIFKVRDTTLCSMETYANNDCCSNKSALKKMMKLLEENTTTSKNKIGYAIPSDLACSKQIRVKALTSTTKRSEKIQAENSMNTDNTTEETCTSELKPKMDCSSNTSTVQNMERFPAENSTKKLKNKPKKSKKDHGETTVNTDKPIPADSKSAKNSNESKKNVSEERMFPVIKANRNLAINNTNTLVQVARFFKKIFDPSRK</sequence>
<feature type="compositionally biased region" description="Polar residues" evidence="1">
    <location>
        <begin position="497"/>
        <end position="513"/>
    </location>
</feature>
<keyword evidence="3" id="KW-1185">Reference proteome</keyword>
<proteinExistence type="predicted"/>
<keyword evidence="2" id="KW-0812">Transmembrane</keyword>
<accession>A0A8J1JTQ5</accession>
<name>A0A8J1JTQ5_XENTR</name>
<dbReference type="RefSeq" id="XP_031760420.1">
    <property type="nucleotide sequence ID" value="XM_031904560.1"/>
</dbReference>
<feature type="compositionally biased region" description="Basic residues" evidence="1">
    <location>
        <begin position="541"/>
        <end position="552"/>
    </location>
</feature>
<evidence type="ECO:0000256" key="1">
    <source>
        <dbReference type="SAM" id="MobiDB-lite"/>
    </source>
</evidence>
<dbReference type="KEGG" id="xtr:116411732"/>
<organism evidence="3 4">
    <name type="scientific">Xenopus tropicalis</name>
    <name type="common">Western clawed frog</name>
    <name type="synonym">Silurana tropicalis</name>
    <dbReference type="NCBI Taxonomy" id="8364"/>
    <lineage>
        <taxon>Eukaryota</taxon>
        <taxon>Metazoa</taxon>
        <taxon>Chordata</taxon>
        <taxon>Craniata</taxon>
        <taxon>Vertebrata</taxon>
        <taxon>Euteleostomi</taxon>
        <taxon>Amphibia</taxon>
        <taxon>Batrachia</taxon>
        <taxon>Anura</taxon>
        <taxon>Pipoidea</taxon>
        <taxon>Pipidae</taxon>
        <taxon>Xenopodinae</taxon>
        <taxon>Xenopus</taxon>
        <taxon>Silurana</taxon>
    </lineage>
</organism>
<evidence type="ECO:0000313" key="4">
    <source>
        <dbReference type="RefSeq" id="XP_031760420.1"/>
    </source>
</evidence>
<dbReference type="AGR" id="Xenbase:XB-GENE-29097623"/>
<feature type="compositionally biased region" description="Polar residues" evidence="1">
    <location>
        <begin position="521"/>
        <end position="530"/>
    </location>
</feature>
<dbReference type="GeneID" id="116411732"/>
<evidence type="ECO:0000313" key="3">
    <source>
        <dbReference type="Proteomes" id="UP000008143"/>
    </source>
</evidence>
<dbReference type="AlphaFoldDB" id="A0A8J1JTQ5"/>
<feature type="region of interest" description="Disordered" evidence="1">
    <location>
        <begin position="487"/>
        <end position="584"/>
    </location>
</feature>
<reference evidence="4" key="1">
    <citation type="submission" date="2025-08" db="UniProtKB">
        <authorList>
            <consortium name="RefSeq"/>
        </authorList>
    </citation>
    <scope>IDENTIFICATION</scope>
    <source>
        <strain evidence="4">Nigerian</strain>
        <tissue evidence="4">Liver and blood</tissue>
    </source>
</reference>
<feature type="transmembrane region" description="Helical" evidence="2">
    <location>
        <begin position="22"/>
        <end position="46"/>
    </location>
</feature>
<gene>
    <name evidence="4 5" type="primary">LOC116411732</name>
</gene>
<evidence type="ECO:0000313" key="5">
    <source>
        <dbReference type="Xenbase" id="XB-GENE-29097623"/>
    </source>
</evidence>
<keyword evidence="2" id="KW-1133">Transmembrane helix</keyword>
<dbReference type="Xenbase" id="XB-GENE-29097623">
    <property type="gene designation" value="LOC116411732"/>
</dbReference>
<keyword evidence="2" id="KW-0472">Membrane</keyword>
<dbReference type="Proteomes" id="UP000008143">
    <property type="component" value="Chromosome 6"/>
</dbReference>
<protein>
    <submittedName>
        <fullName evidence="4">Uncharacterized protein LOC116411732</fullName>
    </submittedName>
</protein>
<evidence type="ECO:0000256" key="2">
    <source>
        <dbReference type="SAM" id="Phobius"/>
    </source>
</evidence>